<protein>
    <submittedName>
        <fullName evidence="2">Uncharacterized protein</fullName>
    </submittedName>
</protein>
<reference evidence="2" key="2">
    <citation type="submission" date="2012-06" db="EMBL/GenBank/DDBJ databases">
        <authorList>
            <person name="Yu Y."/>
            <person name="Currie J."/>
            <person name="Lomeli R."/>
            <person name="Angelova A."/>
            <person name="Collura K."/>
            <person name="Wissotski M."/>
            <person name="Campos D."/>
            <person name="Kudrna D."/>
            <person name="Golser W."/>
            <person name="Ashely E."/>
            <person name="Descour A."/>
            <person name="Fernandes J."/>
            <person name="Soderlund C."/>
            <person name="Walbot V."/>
        </authorList>
    </citation>
    <scope>NUCLEOTIDE SEQUENCE</scope>
    <source>
        <strain evidence="2">B73</strain>
    </source>
</reference>
<proteinExistence type="evidence at transcript level"/>
<evidence type="ECO:0000313" key="2">
    <source>
        <dbReference type="EMBL" id="ACR34131.1"/>
    </source>
</evidence>
<organism evidence="2">
    <name type="scientific">Zea mays</name>
    <name type="common">Maize</name>
    <dbReference type="NCBI Taxonomy" id="4577"/>
    <lineage>
        <taxon>Eukaryota</taxon>
        <taxon>Viridiplantae</taxon>
        <taxon>Streptophyta</taxon>
        <taxon>Embryophyta</taxon>
        <taxon>Tracheophyta</taxon>
        <taxon>Spermatophyta</taxon>
        <taxon>Magnoliopsida</taxon>
        <taxon>Liliopsida</taxon>
        <taxon>Poales</taxon>
        <taxon>Poaceae</taxon>
        <taxon>PACMAD clade</taxon>
        <taxon>Panicoideae</taxon>
        <taxon>Andropogonodae</taxon>
        <taxon>Andropogoneae</taxon>
        <taxon>Tripsacinae</taxon>
        <taxon>Zea</taxon>
    </lineage>
</organism>
<dbReference type="EMBL" id="BT083778">
    <property type="protein sequence ID" value="ACR34131.1"/>
    <property type="molecule type" value="mRNA"/>
</dbReference>
<sequence length="137" mass="15114">MGARASPDEGASARRRCSWSTEFTATASPCETCSIQGRTSSRRLAATPRKEKWTRTERARSARRTPTSRRSSRPGGDGGPMPVRRSDGGPPGRSARAWISAGHWRPCMMLKSMMCTCLQPWTASRMAWLAVKCANLR</sequence>
<evidence type="ECO:0000256" key="1">
    <source>
        <dbReference type="SAM" id="MobiDB-lite"/>
    </source>
</evidence>
<feature type="compositionally biased region" description="Basic residues" evidence="1">
    <location>
        <begin position="61"/>
        <end position="72"/>
    </location>
</feature>
<reference evidence="2" key="1">
    <citation type="journal article" date="2009" name="PLoS Genet.">
        <title>Sequencing, mapping, and analysis of 27,455 maize full-length cDNAs.</title>
        <authorList>
            <person name="Soderlund C."/>
            <person name="Descour A."/>
            <person name="Kudrna D."/>
            <person name="Bomhoff M."/>
            <person name="Boyd L."/>
            <person name="Currie J."/>
            <person name="Angelova A."/>
            <person name="Collura K."/>
            <person name="Wissotski M."/>
            <person name="Ashley E."/>
            <person name="Morrow D."/>
            <person name="Fernandes J."/>
            <person name="Walbot V."/>
            <person name="Yu Y."/>
        </authorList>
    </citation>
    <scope>NUCLEOTIDE SEQUENCE</scope>
    <source>
        <strain evidence="2">B73</strain>
    </source>
</reference>
<name>C4IYY1_MAIZE</name>
<feature type="compositionally biased region" description="Basic and acidic residues" evidence="1">
    <location>
        <begin position="48"/>
        <end position="60"/>
    </location>
</feature>
<dbReference type="AlphaFoldDB" id="C4IYY1"/>
<accession>C4IYY1</accession>
<feature type="region of interest" description="Disordered" evidence="1">
    <location>
        <begin position="36"/>
        <end position="97"/>
    </location>
</feature>